<reference evidence="1 2" key="1">
    <citation type="submission" date="2016-10" db="EMBL/GenBank/DDBJ databases">
        <authorList>
            <person name="de Groot N.N."/>
        </authorList>
    </citation>
    <scope>NUCLEOTIDE SEQUENCE [LARGE SCALE GENOMIC DNA]</scope>
    <source>
        <strain evidence="1 2">Nm110</strain>
    </source>
</reference>
<accession>A0A1H2V4K3</accession>
<dbReference type="Proteomes" id="UP000183454">
    <property type="component" value="Unassembled WGS sequence"/>
</dbReference>
<dbReference type="RefSeq" id="WP_074667042.1">
    <property type="nucleotide sequence ID" value="NZ_FNNH01000019.1"/>
</dbReference>
<name>A0A1H2V4K3_9PROT</name>
<protein>
    <submittedName>
        <fullName evidence="1">Uncharacterized protein</fullName>
    </submittedName>
</protein>
<sequence>MTDITENLVLDCLQHILGRVDLIVDDMKEVKLRLSTLESSLSLASREIIGNETGAKQQAAIDRIMDRLEKIEHRLE</sequence>
<evidence type="ECO:0000313" key="2">
    <source>
        <dbReference type="Proteomes" id="UP000183454"/>
    </source>
</evidence>
<dbReference type="AlphaFoldDB" id="A0A1H2V4K3"/>
<proteinExistence type="predicted"/>
<organism evidence="1 2">
    <name type="scientific">Nitrosomonas communis</name>
    <dbReference type="NCBI Taxonomy" id="44574"/>
    <lineage>
        <taxon>Bacteria</taxon>
        <taxon>Pseudomonadati</taxon>
        <taxon>Pseudomonadota</taxon>
        <taxon>Betaproteobacteria</taxon>
        <taxon>Nitrosomonadales</taxon>
        <taxon>Nitrosomonadaceae</taxon>
        <taxon>Nitrosomonas</taxon>
    </lineage>
</organism>
<dbReference type="EMBL" id="FNNH01000019">
    <property type="protein sequence ID" value="SDW63228.1"/>
    <property type="molecule type" value="Genomic_DNA"/>
</dbReference>
<gene>
    <name evidence="1" type="ORF">SAMN05421882_101952</name>
</gene>
<evidence type="ECO:0000313" key="1">
    <source>
        <dbReference type="EMBL" id="SDW63228.1"/>
    </source>
</evidence>